<evidence type="ECO:0000313" key="5">
    <source>
        <dbReference type="Proteomes" id="UP000187323"/>
    </source>
</evidence>
<feature type="signal peptide" evidence="2">
    <location>
        <begin position="1"/>
        <end position="30"/>
    </location>
</feature>
<dbReference type="Gene3D" id="1.20.1270.90">
    <property type="entry name" value="AF1782-like"/>
    <property type="match status" value="2"/>
</dbReference>
<dbReference type="PROSITE" id="PS51272">
    <property type="entry name" value="SLH"/>
    <property type="match status" value="3"/>
</dbReference>
<dbReference type="Gene3D" id="1.50.10.10">
    <property type="match status" value="1"/>
</dbReference>
<dbReference type="InterPro" id="IPR008928">
    <property type="entry name" value="6-hairpin_glycosidase_sf"/>
</dbReference>
<dbReference type="EMBL" id="MPTO01000031">
    <property type="protein sequence ID" value="OME12985.1"/>
    <property type="molecule type" value="Genomic_DNA"/>
</dbReference>
<dbReference type="Proteomes" id="UP000187323">
    <property type="component" value="Unassembled WGS sequence"/>
</dbReference>
<comment type="caution">
    <text evidence="4">The sequence shown here is derived from an EMBL/GenBank/DDBJ whole genome shotgun (WGS) entry which is preliminary data.</text>
</comment>
<feature type="domain" description="SLH" evidence="3">
    <location>
        <begin position="1943"/>
        <end position="2002"/>
    </location>
</feature>
<feature type="domain" description="SLH" evidence="3">
    <location>
        <begin position="2003"/>
        <end position="2066"/>
    </location>
</feature>
<dbReference type="InterPro" id="IPR012341">
    <property type="entry name" value="6hp_glycosidase-like_sf"/>
</dbReference>
<feature type="compositionally biased region" description="Pro residues" evidence="1">
    <location>
        <begin position="1692"/>
        <end position="1706"/>
    </location>
</feature>
<dbReference type="RefSeq" id="WP_076138270.1">
    <property type="nucleotide sequence ID" value="NZ_MPTN01000027.1"/>
</dbReference>
<feature type="region of interest" description="Disordered" evidence="1">
    <location>
        <begin position="1688"/>
        <end position="1738"/>
    </location>
</feature>
<organism evidence="4 5">
    <name type="scientific">Paenibacillus odorifer</name>
    <dbReference type="NCBI Taxonomy" id="189426"/>
    <lineage>
        <taxon>Bacteria</taxon>
        <taxon>Bacillati</taxon>
        <taxon>Bacillota</taxon>
        <taxon>Bacilli</taxon>
        <taxon>Bacillales</taxon>
        <taxon>Paenibacillaceae</taxon>
        <taxon>Paenibacillus</taxon>
    </lineage>
</organism>
<sequence length="2128" mass="231981">MTSHKWPRRASVAALCAAVVLNAGIVPVSANYTTDFYHEGVGTDYGQAKWKDNSIVKEGVNFSDVTVGEMMQAIEAFDFEAFAKDNSDLPWLDALLVNEGVIPDDVNDEVSANTLFSRGSALYMKTQDNTKLGFVGTVHYADTLNKDTMYNITLSTGDLAEQKNVRKNYPSHENQTYTSGGLEINQRKFISSYNSAVTLLQLKNPTASDITLTMKVKSPFVSAAEGDELVGYRVAAPLMVGKAGQKVVEAMSYVDVHLSGNDMSPSGNELVREITVPAGGSVDQKVVMGWLADEIPGSKLHYESFKAAGSNDTAFSAQVREYNEWWAENIPYIDVPDENVKKVLYYRWWCNRFNLLDANIPGNDWQFPMNMEGVLGYNNGITVSVPWAMQDLKWLRDPSYLYGTWLAQGEYSENKNYKNNPGRPNIWTWDMMQNTSQVGWDAYKIYGGGQEILKKFADFSATDVTGTLEHFKGTNPNLVYYNHGPITGNDGDTVSMHWNGSGNYARLDGSSTTYANAVATAKMYEQLGDTAGAAKMNTVAQNIKNSILNEMWYDKADFDGDGVADTNGTGSFLHKKVVGGTDVFNPWRDNNMFVFNFGVVPTEGEEGYEPKYLSQLSDYADPNYYPIFPFFTADQNSIMKRVEDFKNGKTDAFGTDQFAWCNFGNYINTVRASLRYYPIDNISSDVYKTLFDWGAWLHTVEPGNTDHLDSNEFFWLEDYFFGTPWTKDNPPNPSGDMVRAWIHHDTLGMMNYTVVEDMAGIQPRTDDKIELWPINVDYDYFAVDNVRYHDANLSIVWQDPAKYSDNPHYQGIPAGYSLFINDELVMTTNEMSHLIYDTATGKVEKPSGDVTGAVGDNSKTQVLYEKGSATALAAADQTSLASNEKTVDMFNKAGVDIVNDSTNLAVASGTTVESTYIKSGSNIRNLADNSTIASINHTSNTALFGGSPNSVDTVTFKFDGVQAVDNVKVYFYNDRLLNGYGTPQTFGVEYQDADGSWKPVEGQFRYPEYIASNYNNVEFQKVNTAAIRIHVTHSLELATAIKEIQIYNNNLEVKAAANQAPRVYLETPLKVEQNVPLTIMPQIVDDGLPSGKLTYTWEKISGEGEVEETGLDKAMLQATFKETGEYEYRLTVSDGELETVVKVPVTVFVATAELTEMIAKFADRDSGRLVRNKDDFTAATWQELQAALTAAKALLAQGEYTLEEIKVATDQMRMAMDNLRYRNAALLATPSASYTSAWESVYGINDGYIPYTSASIYNSEAETQYGNWGGPGESHWLQLTWKEPVTLSGSSVYFYDDEGGVQVPGDYNFEYWDKDAGKYVPVTGLSEKGKARNTFNEVTFDEVKTDKLRLILNKQSTSIWTGVKEWRAISSKPEGEVPAPGDHGAIVSIEQIAVSTTVNVVPTLPAKVTVTYADKTTGLASVVWEEIPLNKLTIATDFTIFGKVAGTDIAASCRISVRYDKSKLKAAIDTAEDPSVNEENYTGTPEQWEALRIALEAAKATYANDGATDGDINVAYSNLKNAFEALQPVEAHDATISGITIPGGSIDQVAKEIILPDTTTLDELKEGLTVPVGVTFAVYEPDSITIAGEIQTGYKVIVTALDKTTTRTYTLTLVSVNPPLITASLEEKLKAIEALDKSLYVEESWNTLEKEVARAVMLLESGTATQADIDEALSQLTAAVAGLKLLSEATPTPTPTSTPVPTPTPTPTSTSTPKPTEAPGTYVPVATAKPSPSASATAAPAVSSGKIVVQTVIGADGKALAELTAADIEKAAKDAKDGMLSIVVNPAGNAKQIVVELPLQSLAAAGNVKSLKIDTGTASIMLPESFLKTYKDAKNGKLKLIVGTGDVSGLPLSVSSQLNAGTIKNISLSVDGVVIPGDVLKTSGIKLALPYTLKAGEKAHKVVVYYLNSNQQLETVKNGRFNIGTQMLELNLPQLGSYVVVHSNVSFKDIATANWAVNSIEALAARGAIQGMDAEHFNPSGNVTRAEFIKILVSAFDLLDETAVSTFTDVKDGVWYASPIASAQKLGIVKGKADGNFGASEEITRQEMAVMIYRLAQTINIPLTDGTNASGEAFSDVNQLSADAAKAVEAMRISGIINGMTSNHFGPNGKATRAQAATVIFRLFEQLQ</sequence>
<dbReference type="SUPFAM" id="SSF48208">
    <property type="entry name" value="Six-hairpin glycosidases"/>
    <property type="match status" value="1"/>
</dbReference>
<dbReference type="InterPro" id="IPR013783">
    <property type="entry name" value="Ig-like_fold"/>
</dbReference>
<dbReference type="GO" id="GO:0005975">
    <property type="term" value="P:carbohydrate metabolic process"/>
    <property type="evidence" value="ECO:0007669"/>
    <property type="project" value="InterPro"/>
</dbReference>
<feature type="compositionally biased region" description="Low complexity" evidence="1">
    <location>
        <begin position="1723"/>
        <end position="1738"/>
    </location>
</feature>
<proteinExistence type="predicted"/>
<dbReference type="Pfam" id="PF07554">
    <property type="entry name" value="FIVAR"/>
    <property type="match status" value="3"/>
</dbReference>
<dbReference type="InterPro" id="IPR008979">
    <property type="entry name" value="Galactose-bd-like_sf"/>
</dbReference>
<evidence type="ECO:0000256" key="1">
    <source>
        <dbReference type="SAM" id="MobiDB-lite"/>
    </source>
</evidence>
<dbReference type="InterPro" id="IPR001119">
    <property type="entry name" value="SLH_dom"/>
</dbReference>
<dbReference type="Gene3D" id="2.60.40.10">
    <property type="entry name" value="Immunoglobulins"/>
    <property type="match status" value="1"/>
</dbReference>
<dbReference type="Gene3D" id="2.60.120.260">
    <property type="entry name" value="Galactose-binding domain-like"/>
    <property type="match status" value="2"/>
</dbReference>
<protein>
    <recommendedName>
        <fullName evidence="3">SLH domain-containing protein</fullName>
    </recommendedName>
</protein>
<evidence type="ECO:0000256" key="2">
    <source>
        <dbReference type="SAM" id="SignalP"/>
    </source>
</evidence>
<name>A0AB36J5G5_9BACL</name>
<dbReference type="Gene3D" id="1.20.1270.70">
    <property type="entry name" value="Designed single chain three-helix bundle"/>
    <property type="match status" value="1"/>
</dbReference>
<evidence type="ECO:0000313" key="4">
    <source>
        <dbReference type="EMBL" id="OME12985.1"/>
    </source>
</evidence>
<gene>
    <name evidence="4" type="ORF">BSK47_26505</name>
</gene>
<dbReference type="Pfam" id="PF07532">
    <property type="entry name" value="Big_4"/>
    <property type="match status" value="1"/>
</dbReference>
<dbReference type="PANTHER" id="PTHR43308">
    <property type="entry name" value="OUTER MEMBRANE PROTEIN ALPHA-RELATED"/>
    <property type="match status" value="1"/>
</dbReference>
<dbReference type="InterPro" id="IPR051465">
    <property type="entry name" value="Cell_Envelope_Struct_Comp"/>
</dbReference>
<dbReference type="InterPro" id="IPR011081">
    <property type="entry name" value="Big_4"/>
</dbReference>
<accession>A0AB36J5G5</accession>
<feature type="domain" description="SLH" evidence="3">
    <location>
        <begin position="2071"/>
        <end position="2128"/>
    </location>
</feature>
<dbReference type="SUPFAM" id="SSF49785">
    <property type="entry name" value="Galactose-binding domain-like"/>
    <property type="match status" value="1"/>
</dbReference>
<dbReference type="Pfam" id="PF00395">
    <property type="entry name" value="SLH"/>
    <property type="match status" value="3"/>
</dbReference>
<feature type="chain" id="PRO_5044217990" description="SLH domain-containing protein" evidence="2">
    <location>
        <begin position="31"/>
        <end position="2128"/>
    </location>
</feature>
<keyword evidence="2" id="KW-0732">Signal</keyword>
<evidence type="ECO:0000259" key="3">
    <source>
        <dbReference type="PROSITE" id="PS51272"/>
    </source>
</evidence>
<reference evidence="4 5" key="1">
    <citation type="submission" date="2016-10" db="EMBL/GenBank/DDBJ databases">
        <title>Paenibacillus species isolates.</title>
        <authorList>
            <person name="Beno S.M."/>
        </authorList>
    </citation>
    <scope>NUCLEOTIDE SEQUENCE [LARGE SCALE GENOMIC DNA]</scope>
    <source>
        <strain evidence="4 5">FSL H7-0918</strain>
    </source>
</reference>